<dbReference type="InterPro" id="IPR000182">
    <property type="entry name" value="GNAT_dom"/>
</dbReference>
<feature type="domain" description="CN hydrolase" evidence="1">
    <location>
        <begin position="226"/>
        <end position="483"/>
    </location>
</feature>
<dbReference type="InterPro" id="IPR036526">
    <property type="entry name" value="C-N_Hydrolase_sf"/>
</dbReference>
<dbReference type="InterPro" id="IPR016181">
    <property type="entry name" value="Acyl_CoA_acyltransferase"/>
</dbReference>
<keyword evidence="3" id="KW-0378">Hydrolase</keyword>
<protein>
    <submittedName>
        <fullName evidence="3">Bifunctional GNAT family N-acetyltransferase/carbon-nitrogen hydrolase family protein</fullName>
    </submittedName>
</protein>
<dbReference type="Gene3D" id="3.40.630.30">
    <property type="match status" value="1"/>
</dbReference>
<feature type="domain" description="N-acetyltransferase" evidence="2">
    <location>
        <begin position="9"/>
        <end position="208"/>
    </location>
</feature>
<evidence type="ECO:0000313" key="3">
    <source>
        <dbReference type="EMBL" id="MEA9355318.1"/>
    </source>
</evidence>
<dbReference type="EMBL" id="JAYGJQ010000001">
    <property type="protein sequence ID" value="MEA9355318.1"/>
    <property type="molecule type" value="Genomic_DNA"/>
</dbReference>
<dbReference type="GO" id="GO:0016787">
    <property type="term" value="F:hydrolase activity"/>
    <property type="evidence" value="ECO:0007669"/>
    <property type="project" value="UniProtKB-KW"/>
</dbReference>
<evidence type="ECO:0000259" key="1">
    <source>
        <dbReference type="PROSITE" id="PS50263"/>
    </source>
</evidence>
<accession>A0ABU5VQK2</accession>
<dbReference type="SUPFAM" id="SSF56317">
    <property type="entry name" value="Carbon-nitrogen hydrolase"/>
    <property type="match status" value="1"/>
</dbReference>
<dbReference type="SUPFAM" id="SSF55729">
    <property type="entry name" value="Acyl-CoA N-acyltransferases (Nat)"/>
    <property type="match status" value="1"/>
</dbReference>
<proteinExistence type="predicted"/>
<dbReference type="PROSITE" id="PS50263">
    <property type="entry name" value="CN_HYDROLASE"/>
    <property type="match status" value="1"/>
</dbReference>
<dbReference type="PANTHER" id="PTHR23088:SF50">
    <property type="entry name" value="HYDROLASE YHCX"/>
    <property type="match status" value="1"/>
</dbReference>
<dbReference type="Proteomes" id="UP001302274">
    <property type="component" value="Unassembled WGS sequence"/>
</dbReference>
<reference evidence="3 4" key="1">
    <citation type="submission" date="2023-11" db="EMBL/GenBank/DDBJ databases">
        <title>A Novel Polar Bacteriovorax (B. antarcticus) Isolated from the Biocrust in Antarctica.</title>
        <authorList>
            <person name="Mun W."/>
            <person name="Choi S.Y."/>
            <person name="Mitchell R.J."/>
        </authorList>
    </citation>
    <scope>NUCLEOTIDE SEQUENCE [LARGE SCALE GENOMIC DNA]</scope>
    <source>
        <strain evidence="3 4">PP10</strain>
    </source>
</reference>
<dbReference type="Pfam" id="PF00583">
    <property type="entry name" value="Acetyltransf_1"/>
    <property type="match status" value="1"/>
</dbReference>
<dbReference type="CDD" id="cd07574">
    <property type="entry name" value="nitrilase_Rim1_like"/>
    <property type="match status" value="1"/>
</dbReference>
<comment type="caution">
    <text evidence="3">The sequence shown here is derived from an EMBL/GenBank/DDBJ whole genome shotgun (WGS) entry which is preliminary data.</text>
</comment>
<evidence type="ECO:0000259" key="2">
    <source>
        <dbReference type="PROSITE" id="PS51186"/>
    </source>
</evidence>
<sequence length="513" mass="58432">MVDSTKKKIIVRKTQFSDANMINDIVQKCYPGVPPYSLDALKAQINHFPEGQIVVEFDGVVIGFCITFITSEKEGLKPHTWKEITGGGYASRHDPLGSYLYGMDICVDPAYRGKKIGERLYNERRKLCQKFKLKGIIFGARIPGFAKKKKTYPTPELYVEAVKSRIIRDLTISFQMRNGFNPVLVMKDYLPSDHESLGYAVLMRWDNPLIDTQGNRHYSEDQKDNVRICTINFEQRRISSFEEFQSIAEYFIGVAADYRCDFVVFPEFVTMSLLSIINRKLDPVQSLEHLGQFTEPFIKFMNEAAVKYNINIIGGTHMVRDSEGLMKNVCHIFLRDGAIHTQDKIHPTPSEKEWWDVRGGDKLSVINTDRGPIGILICYDSEFPELARHLVDQGAKIIFVPFATDTRQGYLRVRYCSHARAIENQCYMVLSGNTGNLPRVQNMDINYAQSCILTPSDFPFAKDGIAADTDPNAEMVAIADLSIRDLIKARNNGTVMNLKDRRHDLYSVSWNGK</sequence>
<dbReference type="Pfam" id="PF00795">
    <property type="entry name" value="CN_hydrolase"/>
    <property type="match status" value="1"/>
</dbReference>
<dbReference type="PANTHER" id="PTHR23088">
    <property type="entry name" value="NITRILASE-RELATED"/>
    <property type="match status" value="1"/>
</dbReference>
<dbReference type="Gene3D" id="3.60.110.10">
    <property type="entry name" value="Carbon-nitrogen hydrolase"/>
    <property type="match status" value="1"/>
</dbReference>
<dbReference type="RefSeq" id="WP_323574808.1">
    <property type="nucleotide sequence ID" value="NZ_JAYGJQ010000001.1"/>
</dbReference>
<dbReference type="PROSITE" id="PS51186">
    <property type="entry name" value="GNAT"/>
    <property type="match status" value="1"/>
</dbReference>
<dbReference type="InterPro" id="IPR003010">
    <property type="entry name" value="C-N_Hydrolase"/>
</dbReference>
<dbReference type="CDD" id="cd04301">
    <property type="entry name" value="NAT_SF"/>
    <property type="match status" value="1"/>
</dbReference>
<organism evidence="3 4">
    <name type="scientific">Bacteriovorax antarcticus</name>
    <dbReference type="NCBI Taxonomy" id="3088717"/>
    <lineage>
        <taxon>Bacteria</taxon>
        <taxon>Pseudomonadati</taxon>
        <taxon>Bdellovibrionota</taxon>
        <taxon>Bacteriovoracia</taxon>
        <taxon>Bacteriovoracales</taxon>
        <taxon>Bacteriovoracaceae</taxon>
        <taxon>Bacteriovorax</taxon>
    </lineage>
</organism>
<evidence type="ECO:0000313" key="4">
    <source>
        <dbReference type="Proteomes" id="UP001302274"/>
    </source>
</evidence>
<keyword evidence="4" id="KW-1185">Reference proteome</keyword>
<gene>
    <name evidence="3" type="ORF">SHI21_03860</name>
</gene>
<name>A0ABU5VQK2_9BACT</name>